<evidence type="ECO:0000256" key="3">
    <source>
        <dbReference type="ARBA" id="ARBA00022692"/>
    </source>
</evidence>
<sequence>MKKNIRWAGQPLSKPVQSHDHLPPSPLLFSKKMKVYAMNQLLFGSKHQPLRKNTPVIALIVTFTLLLFTVVPLCYSFLGYPFYPSKRFSRPETSDSSSVSVEFDSIHEHESDRKCDIFTGEWIPDPHAPYYTNTTCGAIHEHQNCMKYGRPDTGFMKWRWQPDGCELPVLDPAQFLEIVRGKSMAFVGDSVGRNQMQSLICLLSRVEYPVDVSHTPDEHFKRWRYPSYNFTLATFWTPHLVKSEEADDQGPTRTGLFNLYLDELDEGWTAQIEEFDYVIINAGHWFYRPSVYYENRRVVGCRYCLRENVTDLPMYFGYRKAFRTAFRALNSLENYKGVTFLRTFAPSHFENGEWNRGGDCVRTTPFRSNETSLEGINFEFYMTQMEEFKIAEEEGRKRGLKFRLLDATQAMLLRPDGHPSRYGHWPHENVTLYKDCVHWCLPGPIDTWNDFLLEMLKMEGVRSYEERLDLKFHLGKNLLDNGMTKILITLVLIVLAPMIPLYILNISSPIWLPSKISESRKCDIFRGKWIPYQSTPYYNNATCREILDQQNCMKFGRPDTDFLKWKWKPDKCELPRFDSEQFLELVRGKSMAFVGDSLGRNQMQSLQCLLSRVVYPEDIISYTEDARFKRWFYVNYNFTLASSWAPHLVRTIDTDPDGPTYNRLLNLYLDEADHAWAAQVEKYDYVIISAGRWFYGPQVFYENGKAVGCHLCLKNTNKNLTMFYGYRKAFRTSFKTLISLARFSGVTFLRTLSPAHFENGEWNKGGNCVRTQPVSKGEMKMEGDDLELYLTQVQEFRRAKREGRRRGLDFRLLDISAAMVVRPDGHPSHYGHWPHENVTIADCVHWCLPGPIDTWNELLLQMLKRERSRGAIQ</sequence>
<comment type="similarity">
    <text evidence="2">Belongs to the PC-esterase family. TBL subfamily.</text>
</comment>
<feature type="domain" description="Trichome birefringence-like C-terminal" evidence="9">
    <location>
        <begin position="167"/>
        <end position="455"/>
    </location>
</feature>
<dbReference type="GO" id="GO:0016413">
    <property type="term" value="F:O-acetyltransferase activity"/>
    <property type="evidence" value="ECO:0007669"/>
    <property type="project" value="InterPro"/>
</dbReference>
<evidence type="ECO:0000256" key="2">
    <source>
        <dbReference type="ARBA" id="ARBA00007727"/>
    </source>
</evidence>
<proteinExistence type="inferred from homology"/>
<dbReference type="Pfam" id="PF13839">
    <property type="entry name" value="PC-Esterase"/>
    <property type="match status" value="2"/>
</dbReference>
<dbReference type="PANTHER" id="PTHR32285">
    <property type="entry name" value="PROTEIN TRICHOME BIREFRINGENCE-LIKE 9-RELATED"/>
    <property type="match status" value="1"/>
</dbReference>
<dbReference type="Pfam" id="PF14416">
    <property type="entry name" value="PMR5N"/>
    <property type="match status" value="2"/>
</dbReference>
<gene>
    <name evidence="11" type="ORF">SVIM_LOCUS222071</name>
</gene>
<reference evidence="11" key="1">
    <citation type="submission" date="2019-03" db="EMBL/GenBank/DDBJ databases">
        <authorList>
            <person name="Mank J."/>
            <person name="Almeida P."/>
        </authorList>
    </citation>
    <scope>NUCLEOTIDE SEQUENCE</scope>
    <source>
        <strain evidence="11">78183</strain>
    </source>
</reference>
<dbReference type="PANTHER" id="PTHR32285:SF48">
    <property type="entry name" value="PROTEIN TRICHOME BIREFRINGENCE-LIKE 19"/>
    <property type="match status" value="1"/>
</dbReference>
<keyword evidence="3 8" id="KW-0812">Transmembrane</keyword>
<evidence type="ECO:0000256" key="6">
    <source>
        <dbReference type="ARBA" id="ARBA00023136"/>
    </source>
</evidence>
<name>A0A6N2LFP5_SALVM</name>
<accession>A0A6N2LFP5</accession>
<evidence type="ECO:0000256" key="1">
    <source>
        <dbReference type="ARBA" id="ARBA00004167"/>
    </source>
</evidence>
<keyword evidence="6 8" id="KW-0472">Membrane</keyword>
<feature type="domain" description="Trichome birefringence-like N-terminal" evidence="10">
    <location>
        <begin position="521"/>
        <end position="573"/>
    </location>
</feature>
<feature type="region of interest" description="Disordered" evidence="7">
    <location>
        <begin position="1"/>
        <end position="20"/>
    </location>
</feature>
<feature type="transmembrane region" description="Helical" evidence="8">
    <location>
        <begin position="56"/>
        <end position="80"/>
    </location>
</feature>
<dbReference type="GO" id="GO:0016020">
    <property type="term" value="C:membrane"/>
    <property type="evidence" value="ECO:0007669"/>
    <property type="project" value="UniProtKB-SubCell"/>
</dbReference>
<organism evidence="11">
    <name type="scientific">Salix viminalis</name>
    <name type="common">Common osier</name>
    <name type="synonym">Basket willow</name>
    <dbReference type="NCBI Taxonomy" id="40686"/>
    <lineage>
        <taxon>Eukaryota</taxon>
        <taxon>Viridiplantae</taxon>
        <taxon>Streptophyta</taxon>
        <taxon>Embryophyta</taxon>
        <taxon>Tracheophyta</taxon>
        <taxon>Spermatophyta</taxon>
        <taxon>Magnoliopsida</taxon>
        <taxon>eudicotyledons</taxon>
        <taxon>Gunneridae</taxon>
        <taxon>Pentapetalae</taxon>
        <taxon>rosids</taxon>
        <taxon>fabids</taxon>
        <taxon>Malpighiales</taxon>
        <taxon>Salicaceae</taxon>
        <taxon>Saliceae</taxon>
        <taxon>Salix</taxon>
    </lineage>
</organism>
<dbReference type="InterPro" id="IPR026057">
    <property type="entry name" value="TBL_C"/>
</dbReference>
<dbReference type="GO" id="GO:0005794">
    <property type="term" value="C:Golgi apparatus"/>
    <property type="evidence" value="ECO:0007669"/>
    <property type="project" value="TreeGrafter"/>
</dbReference>
<evidence type="ECO:0000313" key="11">
    <source>
        <dbReference type="EMBL" id="VFU39693.1"/>
    </source>
</evidence>
<dbReference type="EMBL" id="CAADRP010001530">
    <property type="protein sequence ID" value="VFU39693.1"/>
    <property type="molecule type" value="Genomic_DNA"/>
</dbReference>
<evidence type="ECO:0000256" key="5">
    <source>
        <dbReference type="ARBA" id="ARBA00022989"/>
    </source>
</evidence>
<feature type="domain" description="Trichome birefringence-like C-terminal" evidence="9">
    <location>
        <begin position="574"/>
        <end position="862"/>
    </location>
</feature>
<evidence type="ECO:0000256" key="8">
    <source>
        <dbReference type="SAM" id="Phobius"/>
    </source>
</evidence>
<protein>
    <recommendedName>
        <fullName evidence="12">Trichome birefringence-like N-terminal domain-containing protein</fullName>
    </recommendedName>
</protein>
<keyword evidence="5 8" id="KW-1133">Transmembrane helix</keyword>
<dbReference type="AlphaFoldDB" id="A0A6N2LFP5"/>
<dbReference type="InterPro" id="IPR025846">
    <property type="entry name" value="TBL_N"/>
</dbReference>
<feature type="domain" description="Trichome birefringence-like N-terminal" evidence="10">
    <location>
        <begin position="114"/>
        <end position="166"/>
    </location>
</feature>
<evidence type="ECO:0000259" key="9">
    <source>
        <dbReference type="Pfam" id="PF13839"/>
    </source>
</evidence>
<comment type="subcellular location">
    <subcellularLocation>
        <location evidence="1">Membrane</location>
        <topology evidence="1">Single-pass membrane protein</topology>
    </subcellularLocation>
</comment>
<evidence type="ECO:0000256" key="7">
    <source>
        <dbReference type="SAM" id="MobiDB-lite"/>
    </source>
</evidence>
<evidence type="ECO:0000256" key="4">
    <source>
        <dbReference type="ARBA" id="ARBA00022968"/>
    </source>
</evidence>
<keyword evidence="4" id="KW-0735">Signal-anchor</keyword>
<dbReference type="InterPro" id="IPR029962">
    <property type="entry name" value="TBL"/>
</dbReference>
<evidence type="ECO:0008006" key="12">
    <source>
        <dbReference type="Google" id="ProtNLM"/>
    </source>
</evidence>
<evidence type="ECO:0000259" key="10">
    <source>
        <dbReference type="Pfam" id="PF14416"/>
    </source>
</evidence>